<organism evidence="1 2">
    <name type="scientific">Phytohabitans maris</name>
    <dbReference type="NCBI Taxonomy" id="3071409"/>
    <lineage>
        <taxon>Bacteria</taxon>
        <taxon>Bacillati</taxon>
        <taxon>Actinomycetota</taxon>
        <taxon>Actinomycetes</taxon>
        <taxon>Micromonosporales</taxon>
        <taxon>Micromonosporaceae</taxon>
    </lineage>
</organism>
<dbReference type="Proteomes" id="UP001230908">
    <property type="component" value="Unassembled WGS sequence"/>
</dbReference>
<evidence type="ECO:0000313" key="2">
    <source>
        <dbReference type="Proteomes" id="UP001230908"/>
    </source>
</evidence>
<accession>A0ABU0ZXX5</accession>
<sequence length="355" mass="37360">MLEADLQRLMAARRTPTLRPMLPPVCALVAVTDTNVLARQACRLVREVGGGDGLVTGLAATGRSNVFVGAHVPGELAERLTVVAASTGVGIADAERALWEEVMPSVAVVDVAVGDCLSPRAKRVLRDDSILPRSMRGDPDDVETVAVAELLAPAVVLSADSVFARLGMASASVSWVGAAQSLLRAAGFEASLADAAFVVEVAGRLLFLGAGAGARLAARYPLPALAVAAAAVYLAWRYDFLDRDRLRSGIRRLGDVVEPVAEIFGAAADGWARARQALFVIEPVGSPTTEQLAARHLVRCGRALTPSELGDELPYAGHRITAAALKRTMRAHPAFLRLPGDRYVVGRTAVRPRAA</sequence>
<reference evidence="1 2" key="1">
    <citation type="submission" date="2023-08" db="EMBL/GenBank/DDBJ databases">
        <title>Phytohabitans sansha sp. nov., isolated from marine sediment.</title>
        <authorList>
            <person name="Zhao Y."/>
            <person name="Yi K."/>
        </authorList>
    </citation>
    <scope>NUCLEOTIDE SEQUENCE [LARGE SCALE GENOMIC DNA]</scope>
    <source>
        <strain evidence="1 2">ZYX-F-186</strain>
    </source>
</reference>
<evidence type="ECO:0000313" key="1">
    <source>
        <dbReference type="EMBL" id="MDQ7911372.1"/>
    </source>
</evidence>
<gene>
    <name evidence="1" type="ORF">RB614_43485</name>
</gene>
<protein>
    <submittedName>
        <fullName evidence="1">Uncharacterized protein</fullName>
    </submittedName>
</protein>
<keyword evidence="2" id="KW-1185">Reference proteome</keyword>
<name>A0ABU0ZXX5_9ACTN</name>
<dbReference type="RefSeq" id="WP_308718586.1">
    <property type="nucleotide sequence ID" value="NZ_JAVHUY010000081.1"/>
</dbReference>
<dbReference type="EMBL" id="JAVHUY010000081">
    <property type="protein sequence ID" value="MDQ7911372.1"/>
    <property type="molecule type" value="Genomic_DNA"/>
</dbReference>
<comment type="caution">
    <text evidence="1">The sequence shown here is derived from an EMBL/GenBank/DDBJ whole genome shotgun (WGS) entry which is preliminary data.</text>
</comment>
<proteinExistence type="predicted"/>